<protein>
    <submittedName>
        <fullName evidence="2">Uncharacterized protein</fullName>
    </submittedName>
</protein>
<keyword evidence="3" id="KW-1185">Reference proteome</keyword>
<feature type="region of interest" description="Disordered" evidence="1">
    <location>
        <begin position="82"/>
        <end position="101"/>
    </location>
</feature>
<evidence type="ECO:0000313" key="2">
    <source>
        <dbReference type="EMBL" id="MDO7877727.1"/>
    </source>
</evidence>
<sequence length="128" mass="14286">MLAQYLYDAGGQRTKKLVQTSAGTWQVTVYVDGGFEHRYEVSNATPGPEQTTVAVLDGQSRLYQRRSGDALGDQRPAELYPLADHLDSTAGQTDASGGEVSREEYYPFGETSFSGYARQRFRFWRCSV</sequence>
<reference evidence="2" key="1">
    <citation type="submission" date="2023-07" db="EMBL/GenBank/DDBJ databases">
        <authorList>
            <person name="Kim M.K."/>
        </authorList>
    </citation>
    <scope>NUCLEOTIDE SEQUENCE</scope>
    <source>
        <strain evidence="2">ASUV-10-1</strain>
    </source>
</reference>
<name>A0ABT9BHI5_9BACT</name>
<proteinExistence type="predicted"/>
<comment type="caution">
    <text evidence="2">The sequence shown here is derived from an EMBL/GenBank/DDBJ whole genome shotgun (WGS) entry which is preliminary data.</text>
</comment>
<accession>A0ABT9BHI5</accession>
<gene>
    <name evidence="2" type="ORF">Q5H93_23525</name>
</gene>
<evidence type="ECO:0000313" key="3">
    <source>
        <dbReference type="Proteomes" id="UP001176429"/>
    </source>
</evidence>
<dbReference type="Gene3D" id="2.180.10.10">
    <property type="entry name" value="RHS repeat-associated core"/>
    <property type="match status" value="1"/>
</dbReference>
<organism evidence="2 3">
    <name type="scientific">Hymenobacter aranciens</name>
    <dbReference type="NCBI Taxonomy" id="3063996"/>
    <lineage>
        <taxon>Bacteria</taxon>
        <taxon>Pseudomonadati</taxon>
        <taxon>Bacteroidota</taxon>
        <taxon>Cytophagia</taxon>
        <taxon>Cytophagales</taxon>
        <taxon>Hymenobacteraceae</taxon>
        <taxon>Hymenobacter</taxon>
    </lineage>
</organism>
<dbReference type="EMBL" id="JAUQSY010000025">
    <property type="protein sequence ID" value="MDO7877727.1"/>
    <property type="molecule type" value="Genomic_DNA"/>
</dbReference>
<dbReference type="RefSeq" id="WP_305009182.1">
    <property type="nucleotide sequence ID" value="NZ_JAUQSY010000025.1"/>
</dbReference>
<evidence type="ECO:0000256" key="1">
    <source>
        <dbReference type="SAM" id="MobiDB-lite"/>
    </source>
</evidence>
<dbReference type="Proteomes" id="UP001176429">
    <property type="component" value="Unassembled WGS sequence"/>
</dbReference>